<dbReference type="InterPro" id="IPR010260">
    <property type="entry name" value="AlpA"/>
</dbReference>
<gene>
    <name evidence="1" type="ORF">V5F30_16975</name>
</gene>
<evidence type="ECO:0000313" key="1">
    <source>
        <dbReference type="EMBL" id="MFG1253905.1"/>
    </source>
</evidence>
<dbReference type="Proteomes" id="UP001604043">
    <property type="component" value="Unassembled WGS sequence"/>
</dbReference>
<reference evidence="1 2" key="1">
    <citation type="submission" date="2024-02" db="EMBL/GenBank/DDBJ databases">
        <title>Expansion and revision of Xanthobacter and proposal of Roseixanthobacter gen. nov.</title>
        <authorList>
            <person name="Soltysiak M.P.M."/>
            <person name="Jalihal A."/>
            <person name="Ory A."/>
            <person name="Chrisophersen C."/>
            <person name="Lee A.D."/>
            <person name="Boulton J."/>
            <person name="Springer M."/>
        </authorList>
    </citation>
    <scope>NUCLEOTIDE SEQUENCE [LARGE SCALE GENOMIC DNA]</scope>
    <source>
        <strain evidence="1 2">CB5</strain>
    </source>
</reference>
<comment type="caution">
    <text evidence="1">The sequence shown here is derived from an EMBL/GenBank/DDBJ whole genome shotgun (WGS) entry which is preliminary data.</text>
</comment>
<dbReference type="Pfam" id="PF05930">
    <property type="entry name" value="Phage_AlpA"/>
    <property type="match status" value="1"/>
</dbReference>
<proteinExistence type="predicted"/>
<name>A0ABW6ZLU4_9HYPH</name>
<dbReference type="EMBL" id="JBAFUR010000004">
    <property type="protein sequence ID" value="MFG1253905.1"/>
    <property type="molecule type" value="Genomic_DNA"/>
</dbReference>
<keyword evidence="2" id="KW-1185">Reference proteome</keyword>
<dbReference type="InterPro" id="IPR052931">
    <property type="entry name" value="Prophage_regulatory_activator"/>
</dbReference>
<dbReference type="PANTHER" id="PTHR36154">
    <property type="entry name" value="DNA-BINDING TRANSCRIPTIONAL ACTIVATOR ALPA"/>
    <property type="match status" value="1"/>
</dbReference>
<sequence>MNANDTTTRPSLLRLEAVKARTCLSRSTIYAYMREGRFPQPVALTERCVAWIEAEIDGWIADRIATGRRG</sequence>
<organism evidence="1 2">
    <name type="scientific">Xanthobacter aminoxidans</name>
    <dbReference type="NCBI Taxonomy" id="186280"/>
    <lineage>
        <taxon>Bacteria</taxon>
        <taxon>Pseudomonadati</taxon>
        <taxon>Pseudomonadota</taxon>
        <taxon>Alphaproteobacteria</taxon>
        <taxon>Hyphomicrobiales</taxon>
        <taxon>Xanthobacteraceae</taxon>
        <taxon>Xanthobacter</taxon>
    </lineage>
</organism>
<evidence type="ECO:0000313" key="2">
    <source>
        <dbReference type="Proteomes" id="UP001604043"/>
    </source>
</evidence>
<dbReference type="RefSeq" id="WP_250164919.1">
    <property type="nucleotide sequence ID" value="NZ_JAMJXC010000001.1"/>
</dbReference>
<dbReference type="Gene3D" id="1.10.238.160">
    <property type="match status" value="1"/>
</dbReference>
<dbReference type="PANTHER" id="PTHR36154:SF1">
    <property type="entry name" value="DNA-BINDING TRANSCRIPTIONAL ACTIVATOR ALPA"/>
    <property type="match status" value="1"/>
</dbReference>
<accession>A0ABW6ZLU4</accession>
<protein>
    <submittedName>
        <fullName evidence="1">AlpA family transcriptional regulator</fullName>
    </submittedName>
</protein>